<reference evidence="2" key="3">
    <citation type="submission" date="2025-09" db="UniProtKB">
        <authorList>
            <consortium name="Ensembl"/>
        </authorList>
    </citation>
    <scope>IDENTIFICATION</scope>
</reference>
<feature type="compositionally biased region" description="Low complexity" evidence="1">
    <location>
        <begin position="330"/>
        <end position="341"/>
    </location>
</feature>
<accession>A0A667YEN9</accession>
<feature type="compositionally biased region" description="Polar residues" evidence="1">
    <location>
        <begin position="704"/>
        <end position="724"/>
    </location>
</feature>
<evidence type="ECO:0000256" key="1">
    <source>
        <dbReference type="SAM" id="MobiDB-lite"/>
    </source>
</evidence>
<feature type="region of interest" description="Disordered" evidence="1">
    <location>
        <begin position="502"/>
        <end position="541"/>
    </location>
</feature>
<proteinExistence type="predicted"/>
<organism evidence="2 3">
    <name type="scientific">Myripristis murdjan</name>
    <name type="common">pinecone soldierfish</name>
    <dbReference type="NCBI Taxonomy" id="586833"/>
    <lineage>
        <taxon>Eukaryota</taxon>
        <taxon>Metazoa</taxon>
        <taxon>Chordata</taxon>
        <taxon>Craniata</taxon>
        <taxon>Vertebrata</taxon>
        <taxon>Euteleostomi</taxon>
        <taxon>Actinopterygii</taxon>
        <taxon>Neopterygii</taxon>
        <taxon>Teleostei</taxon>
        <taxon>Neoteleostei</taxon>
        <taxon>Acanthomorphata</taxon>
        <taxon>Holocentriformes</taxon>
        <taxon>Holocentridae</taxon>
        <taxon>Myripristis</taxon>
    </lineage>
</organism>
<dbReference type="Pfam" id="PF15090">
    <property type="entry name" value="DUF4553"/>
    <property type="match status" value="1"/>
</dbReference>
<feature type="compositionally biased region" description="Polar residues" evidence="1">
    <location>
        <begin position="528"/>
        <end position="540"/>
    </location>
</feature>
<feature type="region of interest" description="Disordered" evidence="1">
    <location>
        <begin position="704"/>
        <end position="725"/>
    </location>
</feature>
<feature type="compositionally biased region" description="Polar residues" evidence="1">
    <location>
        <begin position="1371"/>
        <end position="1386"/>
    </location>
</feature>
<dbReference type="Ensembl" id="ENSMMDT00005020183.1">
    <property type="protein sequence ID" value="ENSMMDP00005019716.1"/>
    <property type="gene ID" value="ENSMMDG00005009753.1"/>
</dbReference>
<feature type="region of interest" description="Disordered" evidence="1">
    <location>
        <begin position="223"/>
        <end position="242"/>
    </location>
</feature>
<feature type="compositionally biased region" description="Polar residues" evidence="1">
    <location>
        <begin position="255"/>
        <end position="270"/>
    </location>
</feature>
<feature type="region of interest" description="Disordered" evidence="1">
    <location>
        <begin position="761"/>
        <end position="839"/>
    </location>
</feature>
<feature type="compositionally biased region" description="Polar residues" evidence="1">
    <location>
        <begin position="823"/>
        <end position="835"/>
    </location>
</feature>
<feature type="compositionally biased region" description="Acidic residues" evidence="1">
    <location>
        <begin position="442"/>
        <end position="454"/>
    </location>
</feature>
<feature type="compositionally biased region" description="Basic and acidic residues" evidence="1">
    <location>
        <begin position="31"/>
        <end position="48"/>
    </location>
</feature>
<feature type="compositionally biased region" description="Basic and acidic residues" evidence="1">
    <location>
        <begin position="67"/>
        <end position="79"/>
    </location>
</feature>
<feature type="compositionally biased region" description="Basic and acidic residues" evidence="1">
    <location>
        <begin position="1267"/>
        <end position="1284"/>
    </location>
</feature>
<feature type="compositionally biased region" description="Polar residues" evidence="1">
    <location>
        <begin position="286"/>
        <end position="304"/>
    </location>
</feature>
<dbReference type="PANTHER" id="PTHR14931">
    <property type="entry name" value="GENE 340-RELATED"/>
    <property type="match status" value="1"/>
</dbReference>
<feature type="compositionally biased region" description="Polar residues" evidence="1">
    <location>
        <begin position="604"/>
        <end position="614"/>
    </location>
</feature>
<dbReference type="Proteomes" id="UP000472263">
    <property type="component" value="Chromosome 15"/>
</dbReference>
<protein>
    <submittedName>
        <fullName evidence="2">Uncharacterized protein</fullName>
    </submittedName>
</protein>
<evidence type="ECO:0000313" key="2">
    <source>
        <dbReference type="Ensembl" id="ENSMMDP00005019716.1"/>
    </source>
</evidence>
<dbReference type="InterPro" id="IPR028104">
    <property type="entry name" value="DUF4553"/>
</dbReference>
<name>A0A667YEN9_9TELE</name>
<dbReference type="InParanoid" id="A0A667YEN9"/>
<evidence type="ECO:0000313" key="3">
    <source>
        <dbReference type="Proteomes" id="UP000472263"/>
    </source>
</evidence>
<reference evidence="2" key="1">
    <citation type="submission" date="2019-06" db="EMBL/GenBank/DDBJ databases">
        <authorList>
            <consortium name="Wellcome Sanger Institute Data Sharing"/>
        </authorList>
    </citation>
    <scope>NUCLEOTIDE SEQUENCE [LARGE SCALE GENOMIC DNA]</scope>
</reference>
<feature type="region of interest" description="Disordered" evidence="1">
    <location>
        <begin position="568"/>
        <end position="686"/>
    </location>
</feature>
<feature type="compositionally biased region" description="Basic and acidic residues" evidence="1">
    <location>
        <begin position="1229"/>
        <end position="1240"/>
    </location>
</feature>
<feature type="region of interest" description="Disordered" evidence="1">
    <location>
        <begin position="255"/>
        <end position="454"/>
    </location>
</feature>
<feature type="compositionally biased region" description="Polar residues" evidence="1">
    <location>
        <begin position="1166"/>
        <end position="1178"/>
    </location>
</feature>
<feature type="region of interest" description="Disordered" evidence="1">
    <location>
        <begin position="1084"/>
        <end position="1104"/>
    </location>
</feature>
<feature type="compositionally biased region" description="Low complexity" evidence="1">
    <location>
        <begin position="395"/>
        <end position="405"/>
    </location>
</feature>
<reference evidence="2" key="2">
    <citation type="submission" date="2025-08" db="UniProtKB">
        <authorList>
            <consortium name="Ensembl"/>
        </authorList>
    </citation>
    <scope>IDENTIFICATION</scope>
</reference>
<feature type="compositionally biased region" description="Low complexity" evidence="1">
    <location>
        <begin position="800"/>
        <end position="809"/>
    </location>
</feature>
<dbReference type="GeneTree" id="ENSGT00940000154965"/>
<feature type="region of interest" description="Disordered" evidence="1">
    <location>
        <begin position="1137"/>
        <end position="1426"/>
    </location>
</feature>
<sequence>MLFVALTSNLSDGKKLSCVLTTSLSNNSGVLEERQGNSDSPNRTDAHSARLSSSLRHNQSSQSNQARQRDSFGHTKDTPAKQYSVHKSISTIPSDTPRTARKTIRGSSDHRNRDSNCRVIVDPDLGHCDIVYIDKPITECLREQQRHMLPRRNARKSTRGHMYIEEMWELKTVRTLAGRNERGNCPNPMPELITLVTPKQMLAKPDGVPPVDMPFAGGCGETISQQMPTEESDEREIPGTGDMVETSASEQDLIVETSQTDQCQSKEQSAPPSPLSPPTEKRETDMNVNVVQEATADSGQTTESGDCFAQASFDTEKDDHEPEEASNQRTEQVLVETVVESSETDNIEKADPQPVSAEAISTESEQQQETDSLATSVVEEREEEKGESIEDEQSQELQLETQEQSYNSGIEEMSSITDPAEDIVKKQEITTVEPVNHVMPVETEEEDDDGDDYDVSSRTMEALLKELPPWRRKRGTVISLPKRLRETKKVIVGYVNGRPISASDRSLRRRSNNSTPVSNKTPVKASPNVPQNISVPSVQNKPDLLETISPLKSTENTPAIPEVTEMLLETPSSPVPKCPSRSPVKSSKNKSEPKPKQIQEQKRVVQSVQDTQSTESKRPLRSARQKPAGDAVSPLPVNTVVSPASPGPTASHALPSAEHLPSVVSSSSLPVSSPLMSTSSPLDAEQSQLCTVPKTTVELNTVKAQPVDTNSSEMQTTEVENRLQTKQKLRSAKLAVDVSKNEKKQDSCEVLSTLENQSLVRNEMQKPVRSKRVHQKAEEASDFALQKSDASSLDDKPASGDDSSSSFSDKPVRMPLRSETSKAEMSNQSATQPSVDNKKLALRSQRLATASTSTPNIAGKQRDVASPIRMKQERVTKASVRSSSLSVSSVLPSSSVMPLISPRHEPLKQTGHKFFEALNGEENQHLITNLNIKYDKMQKGWVQMDKEGQPATKYKNKADRQAAIWKSKRRTRKPKCLEHQRYSPVQMLFMKNFDLTSICRWFLESTETKSLVIVKKVNTRLPSETQLCFHSSSGVSGTSQGLFPSLQAERLKKHLKKFAIASPVKSNPKSQKLIAKALEQEANTVKGKEKREVSSTTQNMTKPYCSSVETQLHIGEAQKASGKSKNPASARILRKYSNIRGKMQVQQSNVRLKKTPAKRLKATSMKRLTTSKSASKVNLKSAVKGQKSQPAKRMKESDAKTGKGKLTASKKSVTKPVQERTVKAQSSRALRDLAKKDADSPQRFSQRLGSSKILKHSPVHPSTCKVDSNKKQLEAEKTEAEKSTLTKVNASKIQTKELSQSKVTESKDAENAVEAPQHSMDVKGPISPDQVLTRSQRKMEAAVPLSGSPSYTSKKASKSMIIQSRYPKSAKNAQEPTLTRRGTQKSIAKRGQALSLSRSATTKLAAKRAQELLETPAKRTRTSHLK</sequence>
<feature type="compositionally biased region" description="Polar residues" evidence="1">
    <location>
        <begin position="1285"/>
        <end position="1303"/>
    </location>
</feature>
<feature type="compositionally biased region" description="Polar residues" evidence="1">
    <location>
        <begin position="359"/>
        <end position="375"/>
    </location>
</feature>
<feature type="compositionally biased region" description="Polar residues" evidence="1">
    <location>
        <begin position="85"/>
        <end position="97"/>
    </location>
</feature>
<feature type="compositionally biased region" description="Low complexity" evidence="1">
    <location>
        <begin position="660"/>
        <end position="682"/>
    </location>
</feature>
<keyword evidence="3" id="KW-1185">Reference proteome</keyword>
<feature type="compositionally biased region" description="Basic and acidic residues" evidence="1">
    <location>
        <begin position="589"/>
        <end position="603"/>
    </location>
</feature>
<dbReference type="PANTHER" id="PTHR14931:SF2">
    <property type="entry name" value="LIGAND DEPENDENT NUCLEAR RECEPTOR COREPRESSOR"/>
    <property type="match status" value="1"/>
</dbReference>
<feature type="compositionally biased region" description="Basic residues" evidence="1">
    <location>
        <begin position="1151"/>
        <end position="1161"/>
    </location>
</feature>
<feature type="region of interest" description="Disordered" evidence="1">
    <location>
        <begin position="29"/>
        <end position="113"/>
    </location>
</feature>
<feature type="compositionally biased region" description="Low complexity" evidence="1">
    <location>
        <begin position="50"/>
        <end position="65"/>
    </location>
</feature>